<feature type="domain" description="D-alanyl-D-alanine carboxypeptidase-like core" evidence="2">
    <location>
        <begin position="135"/>
        <end position="264"/>
    </location>
</feature>
<evidence type="ECO:0000256" key="1">
    <source>
        <dbReference type="SAM" id="MobiDB-lite"/>
    </source>
</evidence>
<evidence type="ECO:0000259" key="2">
    <source>
        <dbReference type="Pfam" id="PF02557"/>
    </source>
</evidence>
<dbReference type="RefSeq" id="WP_307480658.1">
    <property type="nucleotide sequence ID" value="NZ_JAUSUB010000060.1"/>
</dbReference>
<keyword evidence="3" id="KW-0645">Protease</keyword>
<comment type="caution">
    <text evidence="3">The sequence shown here is derived from an EMBL/GenBank/DDBJ whole genome shotgun (WGS) entry which is preliminary data.</text>
</comment>
<feature type="region of interest" description="Disordered" evidence="1">
    <location>
        <begin position="34"/>
        <end position="74"/>
    </location>
</feature>
<feature type="compositionally biased region" description="Polar residues" evidence="1">
    <location>
        <begin position="34"/>
        <end position="45"/>
    </location>
</feature>
<dbReference type="GO" id="GO:0009002">
    <property type="term" value="F:serine-type D-Ala-D-Ala carboxypeptidase activity"/>
    <property type="evidence" value="ECO:0007669"/>
    <property type="project" value="UniProtKB-EC"/>
</dbReference>
<proteinExistence type="predicted"/>
<dbReference type="InterPro" id="IPR009045">
    <property type="entry name" value="Zn_M74/Hedgehog-like"/>
</dbReference>
<protein>
    <submittedName>
        <fullName evidence="3">D-alanyl-D-alanine carboxypeptidase</fullName>
        <ecNumber evidence="3">3.4.16.4</ecNumber>
    </submittedName>
</protein>
<dbReference type="Gene3D" id="3.30.1380.10">
    <property type="match status" value="1"/>
</dbReference>
<dbReference type="EMBL" id="JAUSUB010000060">
    <property type="protein sequence ID" value="MDQ0273920.1"/>
    <property type="molecule type" value="Genomic_DNA"/>
</dbReference>
<dbReference type="InterPro" id="IPR052179">
    <property type="entry name" value="DD-CPase-like"/>
</dbReference>
<dbReference type="PROSITE" id="PS51257">
    <property type="entry name" value="PROKAR_LIPOPROTEIN"/>
    <property type="match status" value="1"/>
</dbReference>
<keyword evidence="3" id="KW-0121">Carboxypeptidase</keyword>
<dbReference type="EC" id="3.4.16.4" evidence="3"/>
<reference evidence="3 4" key="1">
    <citation type="submission" date="2023-07" db="EMBL/GenBank/DDBJ databases">
        <title>Genomic Encyclopedia of Type Strains, Phase IV (KMG-IV): sequencing the most valuable type-strain genomes for metagenomic binning, comparative biology and taxonomic classification.</title>
        <authorList>
            <person name="Goeker M."/>
        </authorList>
    </citation>
    <scope>NUCLEOTIDE SEQUENCE [LARGE SCALE GENOMIC DNA]</scope>
    <source>
        <strain evidence="3 4">DSM 23494</strain>
    </source>
</reference>
<keyword evidence="4" id="KW-1185">Reference proteome</keyword>
<dbReference type="Pfam" id="PF02557">
    <property type="entry name" value="VanY"/>
    <property type="match status" value="1"/>
</dbReference>
<dbReference type="PANTHER" id="PTHR34385:SF1">
    <property type="entry name" value="PEPTIDOGLYCAN L-ALANYL-D-GLUTAMATE ENDOPEPTIDASE CWLK"/>
    <property type="match status" value="1"/>
</dbReference>
<dbReference type="InterPro" id="IPR003709">
    <property type="entry name" value="VanY-like_core_dom"/>
</dbReference>
<gene>
    <name evidence="3" type="ORF">J2S17_005881</name>
</gene>
<dbReference type="PANTHER" id="PTHR34385">
    <property type="entry name" value="D-ALANYL-D-ALANINE CARBOXYPEPTIDASE"/>
    <property type="match status" value="1"/>
</dbReference>
<dbReference type="CDD" id="cd14852">
    <property type="entry name" value="LD-carboxypeptidase"/>
    <property type="match status" value="1"/>
</dbReference>
<organism evidence="3 4">
    <name type="scientific">Cytobacillus purgationiresistens</name>
    <dbReference type="NCBI Taxonomy" id="863449"/>
    <lineage>
        <taxon>Bacteria</taxon>
        <taxon>Bacillati</taxon>
        <taxon>Bacillota</taxon>
        <taxon>Bacilli</taxon>
        <taxon>Bacillales</taxon>
        <taxon>Bacillaceae</taxon>
        <taxon>Cytobacillus</taxon>
    </lineage>
</organism>
<evidence type="ECO:0000313" key="4">
    <source>
        <dbReference type="Proteomes" id="UP001238088"/>
    </source>
</evidence>
<dbReference type="InterPro" id="IPR058193">
    <property type="entry name" value="VanY/YodJ_core_dom"/>
</dbReference>
<name>A0ABU0AVA7_9BACI</name>
<dbReference type="SUPFAM" id="SSF55166">
    <property type="entry name" value="Hedgehog/DD-peptidase"/>
    <property type="match status" value="1"/>
</dbReference>
<keyword evidence="3" id="KW-0378">Hydrolase</keyword>
<accession>A0ABU0AVA7</accession>
<sequence length="287" mass="32119">MKKIMISTVVASVILGGCSQLDPYLDKIPFLSNADHNGSETTNENDNGKNDEEVNNEESAETSTNPAEKDSNNPVLEAAFFNDIEVVDDMNVIQNPKNVMALVNKQFSLPSDYIPNDLVRPNVAFSFGDEDIEKSYLRKEAADALKEMFEGAKAASIDLFAVSGYRSYDRQETVFNAEVTRVGEEKAVQVVAIPGSSEHQTGLSMDISSSSVNYGLTEEFEKVPEGKWLAENAHKYGFVLRYPKGKESITGYQFEPWHFRFVGKEAATVMFDKDWTLEEYFDIVEKI</sequence>
<dbReference type="Proteomes" id="UP001238088">
    <property type="component" value="Unassembled WGS sequence"/>
</dbReference>
<evidence type="ECO:0000313" key="3">
    <source>
        <dbReference type="EMBL" id="MDQ0273920.1"/>
    </source>
</evidence>